<dbReference type="HOGENOM" id="CLU_000288_81_9_1"/>
<reference evidence="14" key="1">
    <citation type="submission" date="2012-12" db="EMBL/GenBank/DDBJ databases">
        <authorList>
            <person name="Hellsten U."/>
            <person name="Grimwood J."/>
            <person name="Chapman J.A."/>
            <person name="Shapiro H."/>
            <person name="Aerts A."/>
            <person name="Otillar R.P."/>
            <person name="Terry A.Y."/>
            <person name="Boore J.L."/>
            <person name="Simakov O."/>
            <person name="Marletaz F."/>
            <person name="Cho S.-J."/>
            <person name="Edsinger-Gonzales E."/>
            <person name="Havlak P."/>
            <person name="Kuo D.-H."/>
            <person name="Larsson T."/>
            <person name="Lv J."/>
            <person name="Arendt D."/>
            <person name="Savage R."/>
            <person name="Osoegawa K."/>
            <person name="de Jong P."/>
            <person name="Lindberg D.R."/>
            <person name="Seaver E.C."/>
            <person name="Weisblat D.A."/>
            <person name="Putnam N.H."/>
            <person name="Grigoriev I.V."/>
            <person name="Rokhsar D.S."/>
        </authorList>
    </citation>
    <scope>NUCLEOTIDE SEQUENCE</scope>
</reference>
<sequence>MNAQVNKKVYAIKAKKKRKPKKLKPEEKPQEQADYVIEKEGTVNDSTCSRSDDEEEILGSDNDEQEDPKDYVKGGYHPVKIGDLFNGRYHVIRKLGWGHFSTVWLCWDLLSLRFVALKIVKSAPHYTETAVDEIKLLTSVRDADPLDPFRERTVQLLDDFKLSGANGTHMCMVFEVLGHNLLKLIIKSDYHGIHLQNVKSIIKQTLQGLHYLHTKCQIIHTDIKPENILLCVSDEHVKKLAWEAVEWQKLGIKQLPGSAISTAPKEKNSAKVSKNKKKKLKKKAKKNQELLEKQLQHLESLSIRDNPATKSDSSKREVPLDNQKVLPLEMNGNELFDTNSIENNLEVIEQGDGKDTRTTLRFADSEGDVVKDTVANNNLEIRQAKSIEDGEESNEDEAIEEICNEPASPLPATTATTVLQSHQHKPNPSKEPCELIVKIADLGNACWTYRHFSEDIQTRQYRCLEVLIGSGYNTAADIWSTACMAFELATGEYLFEPHSGDNYSRDEDHLAHIIELLGPIPRHIALSGKYSREFFNKRGELRHIDNLKPWGLYSVLIEKYQWPEGDAKEFTSFLLPMLEYDPARRATAEFCLKHPFLYDDFNSEMGLSSTTN</sequence>
<dbReference type="InterPro" id="IPR000719">
    <property type="entry name" value="Prot_kinase_dom"/>
</dbReference>
<protein>
    <recommendedName>
        <fullName evidence="1">non-specific serine/threonine protein kinase</fullName>
        <ecNumber evidence="1">2.7.11.1</ecNumber>
    </recommendedName>
</protein>
<dbReference type="GO" id="GO:0005524">
    <property type="term" value="F:ATP binding"/>
    <property type="evidence" value="ECO:0007669"/>
    <property type="project" value="UniProtKB-UniRule"/>
</dbReference>
<keyword evidence="5" id="KW-0418">Kinase</keyword>
<evidence type="ECO:0000256" key="3">
    <source>
        <dbReference type="ARBA" id="ARBA00022679"/>
    </source>
</evidence>
<evidence type="ECO:0000256" key="5">
    <source>
        <dbReference type="ARBA" id="ARBA00022777"/>
    </source>
</evidence>
<dbReference type="EMBL" id="AMQM01002892">
    <property type="status" value="NOT_ANNOTATED_CDS"/>
    <property type="molecule type" value="Genomic_DNA"/>
</dbReference>
<dbReference type="OrthoDB" id="2649at2759"/>
<comment type="catalytic activity">
    <reaction evidence="7">
        <text>L-threonyl-[protein] + ATP = O-phospho-L-threonyl-[protein] + ADP + H(+)</text>
        <dbReference type="Rhea" id="RHEA:46608"/>
        <dbReference type="Rhea" id="RHEA-COMP:11060"/>
        <dbReference type="Rhea" id="RHEA-COMP:11605"/>
        <dbReference type="ChEBI" id="CHEBI:15378"/>
        <dbReference type="ChEBI" id="CHEBI:30013"/>
        <dbReference type="ChEBI" id="CHEBI:30616"/>
        <dbReference type="ChEBI" id="CHEBI:61977"/>
        <dbReference type="ChEBI" id="CHEBI:456216"/>
        <dbReference type="EC" id="2.7.11.1"/>
    </reaction>
</comment>
<dbReference type="PANTHER" id="PTHR47634:SF9">
    <property type="entry name" value="PROTEIN KINASE DOMAIN-CONTAINING PROTEIN-RELATED"/>
    <property type="match status" value="1"/>
</dbReference>
<accession>T1FRY7</accession>
<dbReference type="OMA" id="MAPKQPC"/>
<keyword evidence="6 9" id="KW-0067">ATP-binding</keyword>
<dbReference type="Gene3D" id="3.30.200.20">
    <property type="entry name" value="Phosphorylase Kinase, domain 1"/>
    <property type="match status" value="1"/>
</dbReference>
<dbReference type="STRING" id="6412.T1FRY7"/>
<evidence type="ECO:0000313" key="13">
    <source>
        <dbReference type="EnsemblMetazoa" id="HelroP190406"/>
    </source>
</evidence>
<keyword evidence="4 9" id="KW-0547">Nucleotide-binding</keyword>
<evidence type="ECO:0000259" key="11">
    <source>
        <dbReference type="PROSITE" id="PS50011"/>
    </source>
</evidence>
<dbReference type="PROSITE" id="PS00107">
    <property type="entry name" value="PROTEIN_KINASE_ATP"/>
    <property type="match status" value="1"/>
</dbReference>
<dbReference type="GO" id="GO:0005634">
    <property type="term" value="C:nucleus"/>
    <property type="evidence" value="ECO:0000318"/>
    <property type="project" value="GO_Central"/>
</dbReference>
<evidence type="ECO:0000256" key="7">
    <source>
        <dbReference type="ARBA" id="ARBA00047899"/>
    </source>
</evidence>
<dbReference type="GO" id="GO:0004674">
    <property type="term" value="F:protein serine/threonine kinase activity"/>
    <property type="evidence" value="ECO:0000318"/>
    <property type="project" value="GO_Central"/>
</dbReference>
<dbReference type="GeneID" id="20211584"/>
<dbReference type="Pfam" id="PF00069">
    <property type="entry name" value="Pkinase"/>
    <property type="match status" value="2"/>
</dbReference>
<dbReference type="EC" id="2.7.11.1" evidence="1"/>
<dbReference type="SMART" id="SM00220">
    <property type="entry name" value="S_TKc"/>
    <property type="match status" value="1"/>
</dbReference>
<name>T1FRY7_HELRO</name>
<reference evidence="13" key="3">
    <citation type="submission" date="2015-06" db="UniProtKB">
        <authorList>
            <consortium name="EnsemblMetazoa"/>
        </authorList>
    </citation>
    <scope>IDENTIFICATION</scope>
</reference>
<keyword evidence="2" id="KW-0723">Serine/threonine-protein kinase</keyword>
<feature type="region of interest" description="Disordered" evidence="10">
    <location>
        <begin position="261"/>
        <end position="286"/>
    </location>
</feature>
<evidence type="ECO:0000256" key="9">
    <source>
        <dbReference type="PROSITE-ProRule" id="PRU10141"/>
    </source>
</evidence>
<dbReference type="Gene3D" id="1.10.510.10">
    <property type="entry name" value="Transferase(Phosphotransferase) domain 1"/>
    <property type="match status" value="2"/>
</dbReference>
<dbReference type="AlphaFoldDB" id="T1FRY7"/>
<dbReference type="GO" id="GO:0050684">
    <property type="term" value="P:regulation of mRNA processing"/>
    <property type="evidence" value="ECO:0000318"/>
    <property type="project" value="GO_Central"/>
</dbReference>
<evidence type="ECO:0000256" key="1">
    <source>
        <dbReference type="ARBA" id="ARBA00012513"/>
    </source>
</evidence>
<dbReference type="FunCoup" id="T1FRY7">
    <property type="interactions" value="566"/>
</dbReference>
<feature type="compositionally biased region" description="Basic residues" evidence="10">
    <location>
        <begin position="273"/>
        <end position="285"/>
    </location>
</feature>
<feature type="domain" description="Protein kinase" evidence="11">
    <location>
        <begin position="89"/>
        <end position="597"/>
    </location>
</feature>
<evidence type="ECO:0000256" key="8">
    <source>
        <dbReference type="ARBA" id="ARBA00048679"/>
    </source>
</evidence>
<gene>
    <name evidence="13" type="primary">20211584</name>
    <name evidence="12" type="ORF">HELRODRAFT_190406</name>
</gene>
<dbReference type="FunFam" id="3.30.200.20:FF:000163">
    <property type="entry name" value="SRSF protein kinase 2 isoform X1"/>
    <property type="match status" value="1"/>
</dbReference>
<dbReference type="InterPro" id="IPR051334">
    <property type="entry name" value="SRPK"/>
</dbReference>
<dbReference type="PROSITE" id="PS50011">
    <property type="entry name" value="PROTEIN_KINASE_DOM"/>
    <property type="match status" value="1"/>
</dbReference>
<proteinExistence type="predicted"/>
<dbReference type="InParanoid" id="T1FRY7"/>
<dbReference type="InterPro" id="IPR011009">
    <property type="entry name" value="Kinase-like_dom_sf"/>
</dbReference>
<evidence type="ECO:0000313" key="14">
    <source>
        <dbReference type="Proteomes" id="UP000015101"/>
    </source>
</evidence>
<organism evidence="13 14">
    <name type="scientific">Helobdella robusta</name>
    <name type="common">Californian leech</name>
    <dbReference type="NCBI Taxonomy" id="6412"/>
    <lineage>
        <taxon>Eukaryota</taxon>
        <taxon>Metazoa</taxon>
        <taxon>Spiralia</taxon>
        <taxon>Lophotrochozoa</taxon>
        <taxon>Annelida</taxon>
        <taxon>Clitellata</taxon>
        <taxon>Hirudinea</taxon>
        <taxon>Rhynchobdellida</taxon>
        <taxon>Glossiphoniidae</taxon>
        <taxon>Helobdella</taxon>
    </lineage>
</organism>
<dbReference type="KEGG" id="hro:HELRODRAFT_190406"/>
<reference evidence="12 14" key="2">
    <citation type="journal article" date="2013" name="Nature">
        <title>Insights into bilaterian evolution from three spiralian genomes.</title>
        <authorList>
            <person name="Simakov O."/>
            <person name="Marletaz F."/>
            <person name="Cho S.J."/>
            <person name="Edsinger-Gonzales E."/>
            <person name="Havlak P."/>
            <person name="Hellsten U."/>
            <person name="Kuo D.H."/>
            <person name="Larsson T."/>
            <person name="Lv J."/>
            <person name="Arendt D."/>
            <person name="Savage R."/>
            <person name="Osoegawa K."/>
            <person name="de Jong P."/>
            <person name="Grimwood J."/>
            <person name="Chapman J.A."/>
            <person name="Shapiro H."/>
            <person name="Aerts A."/>
            <person name="Otillar R.P."/>
            <person name="Terry A.Y."/>
            <person name="Boore J.L."/>
            <person name="Grigoriev I.V."/>
            <person name="Lindberg D.R."/>
            <person name="Seaver E.C."/>
            <person name="Weisblat D.A."/>
            <person name="Putnam N.H."/>
            <person name="Rokhsar D.S."/>
        </authorList>
    </citation>
    <scope>NUCLEOTIDE SEQUENCE</scope>
</reference>
<dbReference type="EnsemblMetazoa" id="HelroT190406">
    <property type="protein sequence ID" value="HelroP190406"/>
    <property type="gene ID" value="HelroG190406"/>
</dbReference>
<dbReference type="FunFam" id="1.10.510.10:FF:000275">
    <property type="entry name" value="SRSF protein kinase 2 isoform X3"/>
    <property type="match status" value="1"/>
</dbReference>
<dbReference type="CTD" id="20211584"/>
<keyword evidence="3" id="KW-0808">Transferase</keyword>
<dbReference type="GO" id="GO:0005737">
    <property type="term" value="C:cytoplasm"/>
    <property type="evidence" value="ECO:0000318"/>
    <property type="project" value="GO_Central"/>
</dbReference>
<dbReference type="InterPro" id="IPR008271">
    <property type="entry name" value="Ser/Thr_kinase_AS"/>
</dbReference>
<dbReference type="Proteomes" id="UP000015101">
    <property type="component" value="Unassembled WGS sequence"/>
</dbReference>
<keyword evidence="14" id="KW-1185">Reference proteome</keyword>
<dbReference type="PROSITE" id="PS00108">
    <property type="entry name" value="PROTEIN_KINASE_ST"/>
    <property type="match status" value="1"/>
</dbReference>
<feature type="region of interest" description="Disordered" evidence="10">
    <location>
        <begin position="15"/>
        <end position="72"/>
    </location>
</feature>
<evidence type="ECO:0000256" key="4">
    <source>
        <dbReference type="ARBA" id="ARBA00022741"/>
    </source>
</evidence>
<dbReference type="SUPFAM" id="SSF56112">
    <property type="entry name" value="Protein kinase-like (PK-like)"/>
    <property type="match status" value="1"/>
</dbReference>
<feature type="binding site" evidence="9">
    <location>
        <position position="118"/>
    </location>
    <ligand>
        <name>ATP</name>
        <dbReference type="ChEBI" id="CHEBI:30616"/>
    </ligand>
</feature>
<dbReference type="eggNOG" id="KOG1290">
    <property type="taxonomic scope" value="Eukaryota"/>
</dbReference>
<comment type="catalytic activity">
    <reaction evidence="8">
        <text>L-seryl-[protein] + ATP = O-phospho-L-seryl-[protein] + ADP + H(+)</text>
        <dbReference type="Rhea" id="RHEA:17989"/>
        <dbReference type="Rhea" id="RHEA-COMP:9863"/>
        <dbReference type="Rhea" id="RHEA-COMP:11604"/>
        <dbReference type="ChEBI" id="CHEBI:15378"/>
        <dbReference type="ChEBI" id="CHEBI:29999"/>
        <dbReference type="ChEBI" id="CHEBI:30616"/>
        <dbReference type="ChEBI" id="CHEBI:83421"/>
        <dbReference type="ChEBI" id="CHEBI:456216"/>
        <dbReference type="EC" id="2.7.11.1"/>
    </reaction>
</comment>
<dbReference type="InterPro" id="IPR017441">
    <property type="entry name" value="Protein_kinase_ATP_BS"/>
</dbReference>
<evidence type="ECO:0000313" key="12">
    <source>
        <dbReference type="EMBL" id="ESO10200.1"/>
    </source>
</evidence>
<evidence type="ECO:0000256" key="10">
    <source>
        <dbReference type="SAM" id="MobiDB-lite"/>
    </source>
</evidence>
<evidence type="ECO:0000256" key="6">
    <source>
        <dbReference type="ARBA" id="ARBA00022840"/>
    </source>
</evidence>
<dbReference type="EMBL" id="KB095905">
    <property type="protein sequence ID" value="ESO10200.1"/>
    <property type="molecule type" value="Genomic_DNA"/>
</dbReference>
<dbReference type="RefSeq" id="XP_009012014.1">
    <property type="nucleotide sequence ID" value="XM_009013766.1"/>
</dbReference>
<evidence type="ECO:0000256" key="2">
    <source>
        <dbReference type="ARBA" id="ARBA00022527"/>
    </source>
</evidence>
<dbReference type="PANTHER" id="PTHR47634">
    <property type="entry name" value="PROTEIN KINASE DOMAIN-CONTAINING PROTEIN-RELATED"/>
    <property type="match status" value="1"/>
</dbReference>
<dbReference type="GO" id="GO:0000245">
    <property type="term" value="P:spliceosomal complex assembly"/>
    <property type="evidence" value="ECO:0000318"/>
    <property type="project" value="GO_Central"/>
</dbReference>
<feature type="compositionally biased region" description="Basic and acidic residues" evidence="10">
    <location>
        <begin position="23"/>
        <end position="42"/>
    </location>
</feature>
<dbReference type="FunFam" id="1.10.510.10:FF:000642">
    <property type="entry name" value="Serine/threonine-protein kinase srpk2"/>
    <property type="match status" value="1"/>
</dbReference>
<feature type="compositionally biased region" description="Acidic residues" evidence="10">
    <location>
        <begin position="52"/>
        <end position="67"/>
    </location>
</feature>